<evidence type="ECO:0000259" key="1">
    <source>
        <dbReference type="Pfam" id="PF13556"/>
    </source>
</evidence>
<dbReference type="OrthoDB" id="142218at2"/>
<gene>
    <name evidence="2" type="ORF">SAMN05421543_101198</name>
</gene>
<dbReference type="Proteomes" id="UP000183508">
    <property type="component" value="Unassembled WGS sequence"/>
</dbReference>
<dbReference type="AlphaFoldDB" id="A0A1I7FDQ7"/>
<organism evidence="2 3">
    <name type="scientific">Alicyclobacillus macrosporangiidus</name>
    <dbReference type="NCBI Taxonomy" id="392015"/>
    <lineage>
        <taxon>Bacteria</taxon>
        <taxon>Bacillati</taxon>
        <taxon>Bacillota</taxon>
        <taxon>Bacilli</taxon>
        <taxon>Bacillales</taxon>
        <taxon>Alicyclobacillaceae</taxon>
        <taxon>Alicyclobacillus</taxon>
    </lineage>
</organism>
<dbReference type="InterPro" id="IPR025736">
    <property type="entry name" value="PucR_C-HTH_dom"/>
</dbReference>
<dbReference type="InterPro" id="IPR042070">
    <property type="entry name" value="PucR_C-HTH_sf"/>
</dbReference>
<evidence type="ECO:0000313" key="3">
    <source>
        <dbReference type="Proteomes" id="UP000183508"/>
    </source>
</evidence>
<dbReference type="PANTHER" id="PTHR33744:SF15">
    <property type="entry name" value="CARBOHYDRATE DIACID REGULATOR"/>
    <property type="match status" value="1"/>
</dbReference>
<feature type="domain" description="PucR C-terminal helix-turn-helix" evidence="1">
    <location>
        <begin position="330"/>
        <end position="388"/>
    </location>
</feature>
<dbReference type="PANTHER" id="PTHR33744">
    <property type="entry name" value="CARBOHYDRATE DIACID REGULATOR"/>
    <property type="match status" value="1"/>
</dbReference>
<accession>A0A1I7FDQ7</accession>
<proteinExistence type="predicted"/>
<sequence length="405" mass="46753">MKPRNRREPIHVARTDVQRMDPVAPHATAEFLHADRRGRWLLQQLDRHLAELHRMAPDQSFLLEDARGVPVRRMMANRDVEIPEDHWHRYEITDQNTVYGTIRSSAPLQRVMDETAWSLYSLRLALILTELSEWSATEAERRGEKVQKILLDGVTAENLRLLTLCGLPPHPGYLLIGMELTQPEEKYQNMDILRGFLVTHVWRYQPAFPFLAYRPNGILAILPSSNPSAGQHLAHEWLDAWSAYAERRLAARLPARAYVSWARDEHDLGPSLREQEVVLRYAERFGQHGLISNRLSPPMLRMLASLPEADLLRLVQGTLGPLLEPNHRHLLDTLWVYLSCDQNASQASRVLFMHRNTLLYRIRHIEQLLGLSLRDLQQITSIWTALQAHELLHALGKTDTGDRYP</sequence>
<evidence type="ECO:0000313" key="2">
    <source>
        <dbReference type="EMBL" id="SFU34271.1"/>
    </source>
</evidence>
<dbReference type="InterPro" id="IPR051448">
    <property type="entry name" value="CdaR-like_regulators"/>
</dbReference>
<dbReference type="Pfam" id="PF13556">
    <property type="entry name" value="HTH_30"/>
    <property type="match status" value="1"/>
</dbReference>
<keyword evidence="3" id="KW-1185">Reference proteome</keyword>
<protein>
    <submittedName>
        <fullName evidence="2">PucR C-terminal helix-turn-helix domain-containing protein</fullName>
    </submittedName>
</protein>
<dbReference type="EMBL" id="FPBV01000001">
    <property type="protein sequence ID" value="SFU34271.1"/>
    <property type="molecule type" value="Genomic_DNA"/>
</dbReference>
<dbReference type="RefSeq" id="WP_083430051.1">
    <property type="nucleotide sequence ID" value="NZ_FPBV01000001.1"/>
</dbReference>
<reference evidence="3" key="1">
    <citation type="submission" date="2016-10" db="EMBL/GenBank/DDBJ databases">
        <authorList>
            <person name="Varghese N."/>
        </authorList>
    </citation>
    <scope>NUCLEOTIDE SEQUENCE [LARGE SCALE GENOMIC DNA]</scope>
    <source>
        <strain evidence="3">DSM 17980</strain>
    </source>
</reference>
<dbReference type="STRING" id="392015.SAMN05421543_101198"/>
<dbReference type="Gene3D" id="1.10.10.2840">
    <property type="entry name" value="PucR C-terminal helix-turn-helix domain"/>
    <property type="match status" value="1"/>
</dbReference>
<name>A0A1I7FDQ7_9BACL</name>